<dbReference type="PROSITE" id="PS50112">
    <property type="entry name" value="PAS"/>
    <property type="match status" value="2"/>
</dbReference>
<dbReference type="InterPro" id="IPR004358">
    <property type="entry name" value="Sig_transdc_His_kin-like_C"/>
</dbReference>
<evidence type="ECO:0000256" key="3">
    <source>
        <dbReference type="ARBA" id="ARBA00022553"/>
    </source>
</evidence>
<dbReference type="RefSeq" id="WP_379665417.1">
    <property type="nucleotide sequence ID" value="NZ_JBHULH010000001.1"/>
</dbReference>
<dbReference type="InterPro" id="IPR029016">
    <property type="entry name" value="GAF-like_dom_sf"/>
</dbReference>
<feature type="domain" description="PAC" evidence="9">
    <location>
        <begin position="254"/>
        <end position="306"/>
    </location>
</feature>
<evidence type="ECO:0000256" key="6">
    <source>
        <dbReference type="SAM" id="Coils"/>
    </source>
</evidence>
<name>A0ABW5LPI4_9FLAO</name>
<comment type="caution">
    <text evidence="10">The sequence shown here is derived from an EMBL/GenBank/DDBJ whole genome shotgun (WGS) entry which is preliminary data.</text>
</comment>
<evidence type="ECO:0000256" key="5">
    <source>
        <dbReference type="ARBA" id="ARBA00022777"/>
    </source>
</evidence>
<feature type="domain" description="PAS" evidence="8">
    <location>
        <begin position="180"/>
        <end position="250"/>
    </location>
</feature>
<dbReference type="SUPFAM" id="SSF47384">
    <property type="entry name" value="Homodimeric domain of signal transducing histidine kinase"/>
    <property type="match status" value="1"/>
</dbReference>
<dbReference type="Pfam" id="PF13185">
    <property type="entry name" value="GAF_2"/>
    <property type="match status" value="1"/>
</dbReference>
<evidence type="ECO:0000256" key="1">
    <source>
        <dbReference type="ARBA" id="ARBA00000085"/>
    </source>
</evidence>
<dbReference type="SMART" id="SM00388">
    <property type="entry name" value="HisKA"/>
    <property type="match status" value="1"/>
</dbReference>
<dbReference type="NCBIfam" id="TIGR00229">
    <property type="entry name" value="sensory_box"/>
    <property type="match status" value="2"/>
</dbReference>
<keyword evidence="5" id="KW-0418">Kinase</keyword>
<dbReference type="InterPro" id="IPR003594">
    <property type="entry name" value="HATPase_dom"/>
</dbReference>
<sequence length="700" mass="79960">MSNEKIHILQKALEREKLARKQAEKILEQKSLELYEKTQELASINDNLSKVIDEQTIEFNGIFDSIRDSYILMDLHGNVLKMNDPAIDFFGYDIKKEKFNVTEIIYEEDHEYAYASFYQLIEVGYFENYQARIYTKSGEIKWIQINSRIIHDGETEPRFAHGIVRDITEAKAQQEAFETQKKQLDAIVENSSLGIALSGSDDRFIMTNTALENLLEYTKEEMQELSVKDVSLKDDAKITREHLDRMDSGELDHFSMNKRYKSKSGRVIWAKTSVAAVRNPDGSMLYRVALVEDITEELKQGALLEALNNLMASILGKTNIYEIAWEITKNTIGLLGFEDCVIYLLDQEKKELNQIAAYGEKVSSDNEIVNQIAIPLGEGIVGTVAETGVPEIIADTSKDKRYIVDDKTRFSEITVPIIAEDEIIGVIDSEHSSKDFFTYDHLKTLQTIASLAATQLKNALSLRLREKAEKEKELVLKDLKKSNKELNDFAHVVSHDLKSPLRSMNTLVNWLKEDSEEFASEEINENFELLLKRIDRMDLLINGILNYASIDKIEKVDKDTNLKVIVEDILDTIHIPDHFSITVKNKLPIVKGDSYKLIQLFQNLIGNAIKYTDKEEGKVEIDCKSKGKFWEFSIADNGIGIPKKYHEKVFQVFQVLEEAEDSTGVGLSIVKKIVDFYNGEIWLTSEEGKGTTFYFTLPKK</sequence>
<evidence type="ECO:0000259" key="8">
    <source>
        <dbReference type="PROSITE" id="PS50112"/>
    </source>
</evidence>
<evidence type="ECO:0000256" key="2">
    <source>
        <dbReference type="ARBA" id="ARBA00012438"/>
    </source>
</evidence>
<dbReference type="CDD" id="cd00082">
    <property type="entry name" value="HisKA"/>
    <property type="match status" value="1"/>
</dbReference>
<dbReference type="SUPFAM" id="SSF55874">
    <property type="entry name" value="ATPase domain of HSP90 chaperone/DNA topoisomerase II/histidine kinase"/>
    <property type="match status" value="1"/>
</dbReference>
<keyword evidence="6" id="KW-0175">Coiled coil</keyword>
<dbReference type="Gene3D" id="1.10.287.130">
    <property type="match status" value="1"/>
</dbReference>
<evidence type="ECO:0000256" key="4">
    <source>
        <dbReference type="ARBA" id="ARBA00022679"/>
    </source>
</evidence>
<dbReference type="EC" id="2.7.13.3" evidence="2"/>
<dbReference type="EMBL" id="JBHULH010000001">
    <property type="protein sequence ID" value="MFD2566712.1"/>
    <property type="molecule type" value="Genomic_DNA"/>
</dbReference>
<dbReference type="InterPro" id="IPR003661">
    <property type="entry name" value="HisK_dim/P_dom"/>
</dbReference>
<gene>
    <name evidence="10" type="ORF">ACFSRZ_04965</name>
</gene>
<dbReference type="Pfam" id="PF00512">
    <property type="entry name" value="HisKA"/>
    <property type="match status" value="1"/>
</dbReference>
<dbReference type="InterPro" id="IPR036097">
    <property type="entry name" value="HisK_dim/P_sf"/>
</dbReference>
<keyword evidence="4" id="KW-0808">Transferase</keyword>
<dbReference type="SMART" id="SM00091">
    <property type="entry name" value="PAS"/>
    <property type="match status" value="2"/>
</dbReference>
<dbReference type="InterPro" id="IPR000700">
    <property type="entry name" value="PAS-assoc_C"/>
</dbReference>
<evidence type="ECO:0000259" key="7">
    <source>
        <dbReference type="PROSITE" id="PS50109"/>
    </source>
</evidence>
<feature type="domain" description="PAC" evidence="9">
    <location>
        <begin position="127"/>
        <end position="179"/>
    </location>
</feature>
<evidence type="ECO:0000259" key="9">
    <source>
        <dbReference type="PROSITE" id="PS50113"/>
    </source>
</evidence>
<dbReference type="SUPFAM" id="SSF55781">
    <property type="entry name" value="GAF domain-like"/>
    <property type="match status" value="1"/>
</dbReference>
<dbReference type="Gene3D" id="3.30.565.10">
    <property type="entry name" value="Histidine kinase-like ATPase, C-terminal domain"/>
    <property type="match status" value="1"/>
</dbReference>
<keyword evidence="3" id="KW-0597">Phosphoprotein</keyword>
<dbReference type="Gene3D" id="3.30.450.40">
    <property type="match status" value="1"/>
</dbReference>
<dbReference type="PANTHER" id="PTHR43304:SF1">
    <property type="entry name" value="PAC DOMAIN-CONTAINING PROTEIN"/>
    <property type="match status" value="1"/>
</dbReference>
<dbReference type="InterPro" id="IPR000014">
    <property type="entry name" value="PAS"/>
</dbReference>
<organism evidence="10 11">
    <name type="scientific">Pseudotenacibaculum haliotis</name>
    <dbReference type="NCBI Taxonomy" id="1862138"/>
    <lineage>
        <taxon>Bacteria</taxon>
        <taxon>Pseudomonadati</taxon>
        <taxon>Bacteroidota</taxon>
        <taxon>Flavobacteriia</taxon>
        <taxon>Flavobacteriales</taxon>
        <taxon>Flavobacteriaceae</taxon>
        <taxon>Pseudotenacibaculum</taxon>
    </lineage>
</organism>
<protein>
    <recommendedName>
        <fullName evidence="2">histidine kinase</fullName>
        <ecNumber evidence="2">2.7.13.3</ecNumber>
    </recommendedName>
</protein>
<feature type="coiled-coil region" evidence="6">
    <location>
        <begin position="6"/>
        <end position="33"/>
    </location>
</feature>
<dbReference type="Pfam" id="PF02518">
    <property type="entry name" value="HATPase_c"/>
    <property type="match status" value="1"/>
</dbReference>
<dbReference type="InterPro" id="IPR036890">
    <property type="entry name" value="HATPase_C_sf"/>
</dbReference>
<dbReference type="SMART" id="SM00086">
    <property type="entry name" value="PAC"/>
    <property type="match status" value="2"/>
</dbReference>
<dbReference type="PROSITE" id="PS50109">
    <property type="entry name" value="HIS_KIN"/>
    <property type="match status" value="1"/>
</dbReference>
<dbReference type="SMART" id="SM00065">
    <property type="entry name" value="GAF"/>
    <property type="match status" value="1"/>
</dbReference>
<feature type="domain" description="PAS" evidence="8">
    <location>
        <begin position="55"/>
        <end position="124"/>
    </location>
</feature>
<dbReference type="PANTHER" id="PTHR43304">
    <property type="entry name" value="PHYTOCHROME-LIKE PROTEIN CPH1"/>
    <property type="match status" value="1"/>
</dbReference>
<dbReference type="InterPro" id="IPR003018">
    <property type="entry name" value="GAF"/>
</dbReference>
<feature type="domain" description="Histidine kinase" evidence="7">
    <location>
        <begin position="492"/>
        <end position="700"/>
    </location>
</feature>
<accession>A0ABW5LPI4</accession>
<dbReference type="PRINTS" id="PR00344">
    <property type="entry name" value="BCTRLSENSOR"/>
</dbReference>
<dbReference type="SUPFAM" id="SSF55785">
    <property type="entry name" value="PYP-like sensor domain (PAS domain)"/>
    <property type="match status" value="2"/>
</dbReference>
<dbReference type="CDD" id="cd00130">
    <property type="entry name" value="PAS"/>
    <property type="match status" value="2"/>
</dbReference>
<keyword evidence="11" id="KW-1185">Reference proteome</keyword>
<dbReference type="Proteomes" id="UP001597508">
    <property type="component" value="Unassembled WGS sequence"/>
</dbReference>
<dbReference type="InterPro" id="IPR052162">
    <property type="entry name" value="Sensor_kinase/Photoreceptor"/>
</dbReference>
<dbReference type="PROSITE" id="PS50113">
    <property type="entry name" value="PAC"/>
    <property type="match status" value="2"/>
</dbReference>
<dbReference type="Gene3D" id="3.30.450.20">
    <property type="entry name" value="PAS domain"/>
    <property type="match status" value="2"/>
</dbReference>
<evidence type="ECO:0000313" key="11">
    <source>
        <dbReference type="Proteomes" id="UP001597508"/>
    </source>
</evidence>
<dbReference type="InterPro" id="IPR001610">
    <property type="entry name" value="PAC"/>
</dbReference>
<dbReference type="Pfam" id="PF13426">
    <property type="entry name" value="PAS_9"/>
    <property type="match status" value="2"/>
</dbReference>
<comment type="catalytic activity">
    <reaction evidence="1">
        <text>ATP + protein L-histidine = ADP + protein N-phospho-L-histidine.</text>
        <dbReference type="EC" id="2.7.13.3"/>
    </reaction>
</comment>
<reference evidence="11" key="1">
    <citation type="journal article" date="2019" name="Int. J. Syst. Evol. Microbiol.">
        <title>The Global Catalogue of Microorganisms (GCM) 10K type strain sequencing project: providing services to taxonomists for standard genome sequencing and annotation.</title>
        <authorList>
            <consortium name="The Broad Institute Genomics Platform"/>
            <consortium name="The Broad Institute Genome Sequencing Center for Infectious Disease"/>
            <person name="Wu L."/>
            <person name="Ma J."/>
        </authorList>
    </citation>
    <scope>NUCLEOTIDE SEQUENCE [LARGE SCALE GENOMIC DNA]</scope>
    <source>
        <strain evidence="11">KCTC 52127</strain>
    </source>
</reference>
<dbReference type="InterPro" id="IPR035965">
    <property type="entry name" value="PAS-like_dom_sf"/>
</dbReference>
<dbReference type="InterPro" id="IPR005467">
    <property type="entry name" value="His_kinase_dom"/>
</dbReference>
<dbReference type="SMART" id="SM00387">
    <property type="entry name" value="HATPase_c"/>
    <property type="match status" value="1"/>
</dbReference>
<evidence type="ECO:0000313" key="10">
    <source>
        <dbReference type="EMBL" id="MFD2566712.1"/>
    </source>
</evidence>
<proteinExistence type="predicted"/>